<accession>A0A518BEQ1</accession>
<proteinExistence type="predicted"/>
<gene>
    <name evidence="3" type="ORF">Pla133_04970</name>
</gene>
<organism evidence="3 4">
    <name type="scientific">Engelhardtia mirabilis</name>
    <dbReference type="NCBI Taxonomy" id="2528011"/>
    <lineage>
        <taxon>Bacteria</taxon>
        <taxon>Pseudomonadati</taxon>
        <taxon>Planctomycetota</taxon>
        <taxon>Planctomycetia</taxon>
        <taxon>Planctomycetia incertae sedis</taxon>
        <taxon>Engelhardtia</taxon>
    </lineage>
</organism>
<evidence type="ECO:0000256" key="2">
    <source>
        <dbReference type="SAM" id="Phobius"/>
    </source>
</evidence>
<reference evidence="3 4" key="1">
    <citation type="submission" date="2019-02" db="EMBL/GenBank/DDBJ databases">
        <title>Deep-cultivation of Planctomycetes and their phenomic and genomic characterization uncovers novel biology.</title>
        <authorList>
            <person name="Wiegand S."/>
            <person name="Jogler M."/>
            <person name="Boedeker C."/>
            <person name="Pinto D."/>
            <person name="Vollmers J."/>
            <person name="Rivas-Marin E."/>
            <person name="Kohn T."/>
            <person name="Peeters S.H."/>
            <person name="Heuer A."/>
            <person name="Rast P."/>
            <person name="Oberbeckmann S."/>
            <person name="Bunk B."/>
            <person name="Jeske O."/>
            <person name="Meyerdierks A."/>
            <person name="Storesund J.E."/>
            <person name="Kallscheuer N."/>
            <person name="Luecker S."/>
            <person name="Lage O.M."/>
            <person name="Pohl T."/>
            <person name="Merkel B.J."/>
            <person name="Hornburger P."/>
            <person name="Mueller R.-W."/>
            <person name="Bruemmer F."/>
            <person name="Labrenz M."/>
            <person name="Spormann A.M."/>
            <person name="Op den Camp H."/>
            <person name="Overmann J."/>
            <person name="Amann R."/>
            <person name="Jetten M.S.M."/>
            <person name="Mascher T."/>
            <person name="Medema M.H."/>
            <person name="Devos D.P."/>
            <person name="Kaster A.-K."/>
            <person name="Ovreas L."/>
            <person name="Rohde M."/>
            <person name="Galperin M.Y."/>
            <person name="Jogler C."/>
        </authorList>
    </citation>
    <scope>NUCLEOTIDE SEQUENCE [LARGE SCALE GENOMIC DNA]</scope>
    <source>
        <strain evidence="3 4">Pla133</strain>
    </source>
</reference>
<evidence type="ECO:0000313" key="4">
    <source>
        <dbReference type="Proteomes" id="UP000316921"/>
    </source>
</evidence>
<dbReference type="KEGG" id="pbap:Pla133_04970"/>
<dbReference type="EMBL" id="CP036287">
    <property type="protein sequence ID" value="QDU65432.1"/>
    <property type="molecule type" value="Genomic_DNA"/>
</dbReference>
<keyword evidence="2" id="KW-1133">Transmembrane helix</keyword>
<name>A0A518BEQ1_9BACT</name>
<dbReference type="RefSeq" id="WP_145062020.1">
    <property type="nucleotide sequence ID" value="NZ_CP036287.1"/>
</dbReference>
<evidence type="ECO:0000256" key="1">
    <source>
        <dbReference type="SAM" id="MobiDB-lite"/>
    </source>
</evidence>
<feature type="region of interest" description="Disordered" evidence="1">
    <location>
        <begin position="131"/>
        <end position="164"/>
    </location>
</feature>
<evidence type="ECO:0000313" key="3">
    <source>
        <dbReference type="EMBL" id="QDU65432.1"/>
    </source>
</evidence>
<dbReference type="Proteomes" id="UP000316921">
    <property type="component" value="Chromosome"/>
</dbReference>
<feature type="compositionally biased region" description="Low complexity" evidence="1">
    <location>
        <begin position="143"/>
        <end position="154"/>
    </location>
</feature>
<keyword evidence="2" id="KW-0812">Transmembrane</keyword>
<keyword evidence="4" id="KW-1185">Reference proteome</keyword>
<dbReference type="AlphaFoldDB" id="A0A518BEQ1"/>
<protein>
    <submittedName>
        <fullName evidence="3">Uncharacterized protein</fullName>
    </submittedName>
</protein>
<sequence length="272" mass="28724">MGEPEFYVGYLPRAPRRLARFVRALVIALVATSVVFAALMAGSQGAFSNGAFEFGVERDFTGWIETEPYPMLVVERPGGGWSTYLLSGVGKHGAESEVGSGSGYWASLRGSLIYRDGQTMIEVSRGSVVPQVGPDSGSFGEPAGDAGSGSASGAKPQPDLSRIEGVGGERTFVGEIVDSKCFLGVMKPGATKPHRACATRCISGGVPPVLLVRDGDGVATYLLLVDETGASVGRQLVDRALIAEPVRVHGKLDQLGDRWVLRADPSRIERIE</sequence>
<feature type="transmembrane region" description="Helical" evidence="2">
    <location>
        <begin position="21"/>
        <end position="41"/>
    </location>
</feature>
<keyword evidence="2" id="KW-0472">Membrane</keyword>